<dbReference type="AlphaFoldDB" id="A0A2K1JDA0"/>
<keyword evidence="3" id="KW-1185">Reference proteome</keyword>
<dbReference type="EMBL" id="ABEU02000015">
    <property type="protein sequence ID" value="PNR39502.1"/>
    <property type="molecule type" value="Genomic_DNA"/>
</dbReference>
<name>A0A2K1JDA0_PHYPA</name>
<dbReference type="EnsemblPlants" id="Pp3c15_15129V3.1">
    <property type="protein sequence ID" value="Pp3c15_15129V3.1"/>
    <property type="gene ID" value="Pp3c15_15129"/>
</dbReference>
<protein>
    <submittedName>
        <fullName evidence="1 2">Uncharacterized protein</fullName>
    </submittedName>
</protein>
<evidence type="ECO:0000313" key="2">
    <source>
        <dbReference type="EnsemblPlants" id="Pp3c15_15129V3.1"/>
    </source>
</evidence>
<reference evidence="2" key="3">
    <citation type="submission" date="2020-12" db="UniProtKB">
        <authorList>
            <consortium name="EnsemblPlants"/>
        </authorList>
    </citation>
    <scope>IDENTIFICATION</scope>
</reference>
<evidence type="ECO:0000313" key="1">
    <source>
        <dbReference type="EMBL" id="PNR39502.1"/>
    </source>
</evidence>
<reference evidence="1 3" key="2">
    <citation type="journal article" date="2018" name="Plant J.">
        <title>The Physcomitrella patens chromosome-scale assembly reveals moss genome structure and evolution.</title>
        <authorList>
            <person name="Lang D."/>
            <person name="Ullrich K.K."/>
            <person name="Murat F."/>
            <person name="Fuchs J."/>
            <person name="Jenkins J."/>
            <person name="Haas F.B."/>
            <person name="Piednoel M."/>
            <person name="Gundlach H."/>
            <person name="Van Bel M."/>
            <person name="Meyberg R."/>
            <person name="Vives C."/>
            <person name="Morata J."/>
            <person name="Symeonidi A."/>
            <person name="Hiss M."/>
            <person name="Muchero W."/>
            <person name="Kamisugi Y."/>
            <person name="Saleh O."/>
            <person name="Blanc G."/>
            <person name="Decker E.L."/>
            <person name="van Gessel N."/>
            <person name="Grimwood J."/>
            <person name="Hayes R.D."/>
            <person name="Graham S.W."/>
            <person name="Gunter L.E."/>
            <person name="McDaniel S.F."/>
            <person name="Hoernstein S.N.W."/>
            <person name="Larsson A."/>
            <person name="Li F.W."/>
            <person name="Perroud P.F."/>
            <person name="Phillips J."/>
            <person name="Ranjan P."/>
            <person name="Rokshar D.S."/>
            <person name="Rothfels C.J."/>
            <person name="Schneider L."/>
            <person name="Shu S."/>
            <person name="Stevenson D.W."/>
            <person name="Thummler F."/>
            <person name="Tillich M."/>
            <person name="Villarreal Aguilar J.C."/>
            <person name="Widiez T."/>
            <person name="Wong G.K."/>
            <person name="Wymore A."/>
            <person name="Zhang Y."/>
            <person name="Zimmer A.D."/>
            <person name="Quatrano R.S."/>
            <person name="Mayer K.F.X."/>
            <person name="Goodstein D."/>
            <person name="Casacuberta J.M."/>
            <person name="Vandepoele K."/>
            <person name="Reski R."/>
            <person name="Cuming A.C."/>
            <person name="Tuskan G.A."/>
            <person name="Maumus F."/>
            <person name="Salse J."/>
            <person name="Schmutz J."/>
            <person name="Rensing S.A."/>
        </authorList>
    </citation>
    <scope>NUCLEOTIDE SEQUENCE [LARGE SCALE GENOMIC DNA]</scope>
    <source>
        <strain evidence="2 3">cv. Gransden 2004</strain>
    </source>
</reference>
<sequence length="141" mass="16223">MKSVSRWLEISRMLDNGSMSHSLVSEGDKVITLPTKSFRWGFEAMEAGDSPWLLQPRLWPMYMNIVLPMRGRSCFSPGFQFWSQLCVAVCPTDMLFFFFQKILSISRCITQPQQFDALMLASEALQSKQLDILHRHPTSTV</sequence>
<gene>
    <name evidence="1" type="ORF">PHYPA_019780</name>
</gene>
<accession>A0A2K1JDA0</accession>
<evidence type="ECO:0000313" key="3">
    <source>
        <dbReference type="Proteomes" id="UP000006727"/>
    </source>
</evidence>
<dbReference type="Gramene" id="Pp3c15_15129V3.1">
    <property type="protein sequence ID" value="Pp3c15_15129V3.1"/>
    <property type="gene ID" value="Pp3c15_15129"/>
</dbReference>
<organism evidence="1">
    <name type="scientific">Physcomitrium patens</name>
    <name type="common">Spreading-leaved earth moss</name>
    <name type="synonym">Physcomitrella patens</name>
    <dbReference type="NCBI Taxonomy" id="3218"/>
    <lineage>
        <taxon>Eukaryota</taxon>
        <taxon>Viridiplantae</taxon>
        <taxon>Streptophyta</taxon>
        <taxon>Embryophyta</taxon>
        <taxon>Bryophyta</taxon>
        <taxon>Bryophytina</taxon>
        <taxon>Bryopsida</taxon>
        <taxon>Funariidae</taxon>
        <taxon>Funariales</taxon>
        <taxon>Funariaceae</taxon>
        <taxon>Physcomitrium</taxon>
    </lineage>
</organism>
<reference evidence="1 3" key="1">
    <citation type="journal article" date="2008" name="Science">
        <title>The Physcomitrella genome reveals evolutionary insights into the conquest of land by plants.</title>
        <authorList>
            <person name="Rensing S."/>
            <person name="Lang D."/>
            <person name="Zimmer A."/>
            <person name="Terry A."/>
            <person name="Salamov A."/>
            <person name="Shapiro H."/>
            <person name="Nishiyama T."/>
            <person name="Perroud P.-F."/>
            <person name="Lindquist E."/>
            <person name="Kamisugi Y."/>
            <person name="Tanahashi T."/>
            <person name="Sakakibara K."/>
            <person name="Fujita T."/>
            <person name="Oishi K."/>
            <person name="Shin-I T."/>
            <person name="Kuroki Y."/>
            <person name="Toyoda A."/>
            <person name="Suzuki Y."/>
            <person name="Hashimoto A."/>
            <person name="Yamaguchi K."/>
            <person name="Sugano A."/>
            <person name="Kohara Y."/>
            <person name="Fujiyama A."/>
            <person name="Anterola A."/>
            <person name="Aoki S."/>
            <person name="Ashton N."/>
            <person name="Barbazuk W.B."/>
            <person name="Barker E."/>
            <person name="Bennetzen J."/>
            <person name="Bezanilla M."/>
            <person name="Blankenship R."/>
            <person name="Cho S.H."/>
            <person name="Dutcher S."/>
            <person name="Estelle M."/>
            <person name="Fawcett J.A."/>
            <person name="Gundlach H."/>
            <person name="Hanada K."/>
            <person name="Heyl A."/>
            <person name="Hicks K.A."/>
            <person name="Hugh J."/>
            <person name="Lohr M."/>
            <person name="Mayer K."/>
            <person name="Melkozernov A."/>
            <person name="Murata T."/>
            <person name="Nelson D."/>
            <person name="Pils B."/>
            <person name="Prigge M."/>
            <person name="Reiss B."/>
            <person name="Renner T."/>
            <person name="Rombauts S."/>
            <person name="Rushton P."/>
            <person name="Sanderfoot A."/>
            <person name="Schween G."/>
            <person name="Shiu S.-H."/>
            <person name="Stueber K."/>
            <person name="Theodoulou F.L."/>
            <person name="Tu H."/>
            <person name="Van de Peer Y."/>
            <person name="Verrier P.J."/>
            <person name="Waters E."/>
            <person name="Wood A."/>
            <person name="Yang L."/>
            <person name="Cove D."/>
            <person name="Cuming A."/>
            <person name="Hasebe M."/>
            <person name="Lucas S."/>
            <person name="Mishler D.B."/>
            <person name="Reski R."/>
            <person name="Grigoriev I."/>
            <person name="Quatrano R.S."/>
            <person name="Boore J.L."/>
        </authorList>
    </citation>
    <scope>NUCLEOTIDE SEQUENCE [LARGE SCALE GENOMIC DNA]</scope>
    <source>
        <strain evidence="2 3">cv. Gransden 2004</strain>
    </source>
</reference>
<proteinExistence type="predicted"/>
<dbReference type="InParanoid" id="A0A2K1JDA0"/>
<dbReference type="Proteomes" id="UP000006727">
    <property type="component" value="Chromosome 15"/>
</dbReference>